<proteinExistence type="predicted"/>
<dbReference type="AlphaFoldDB" id="A0A8S0WUW1"/>
<evidence type="ECO:0000313" key="2">
    <source>
        <dbReference type="Proteomes" id="UP000467700"/>
    </source>
</evidence>
<dbReference type="Proteomes" id="UP000467700">
    <property type="component" value="Unassembled WGS sequence"/>
</dbReference>
<reference evidence="1 2" key="1">
    <citation type="submission" date="2020-01" db="EMBL/GenBank/DDBJ databases">
        <authorList>
            <person name="Gupta K D."/>
        </authorList>
    </citation>
    <scope>NUCLEOTIDE SEQUENCE [LARGE SCALE GENOMIC DNA]</scope>
</reference>
<keyword evidence="2" id="KW-1185">Reference proteome</keyword>
<dbReference type="EMBL" id="CACVBS010000053">
    <property type="protein sequence ID" value="CAA7266226.1"/>
    <property type="molecule type" value="Genomic_DNA"/>
</dbReference>
<name>A0A8S0WUW1_CYCAE</name>
<sequence>MHYCLQVPELVSNIFQYCRANDEAVYRRSPRLKSLPALAQTCQFFLAPALDAHWHTIPSLEPLLNLLPQDVVELRTGRYSSKPLLYVKPSIQRRDFSRWMYYSPRVKAIDTSYYALPFSILEIDNSVYDVLLSVSDSGDPLLPNIQDITTGIRFIHTSLTLLNLLFNQHVRRIMVIDSSDDEADFDDELPWAELAAIIKHRNVGEGVIDVTINLRFFAENTSIHSPRPLTQQILNYSRLRKLDLRSFWLPDAAMVA</sequence>
<protein>
    <recommendedName>
        <fullName evidence="3">F-box domain-containing protein</fullName>
    </recommendedName>
</protein>
<evidence type="ECO:0000313" key="1">
    <source>
        <dbReference type="EMBL" id="CAA7266226.1"/>
    </source>
</evidence>
<organism evidence="1 2">
    <name type="scientific">Cyclocybe aegerita</name>
    <name type="common">Black poplar mushroom</name>
    <name type="synonym">Agrocybe aegerita</name>
    <dbReference type="NCBI Taxonomy" id="1973307"/>
    <lineage>
        <taxon>Eukaryota</taxon>
        <taxon>Fungi</taxon>
        <taxon>Dikarya</taxon>
        <taxon>Basidiomycota</taxon>
        <taxon>Agaricomycotina</taxon>
        <taxon>Agaricomycetes</taxon>
        <taxon>Agaricomycetidae</taxon>
        <taxon>Agaricales</taxon>
        <taxon>Agaricineae</taxon>
        <taxon>Bolbitiaceae</taxon>
        <taxon>Cyclocybe</taxon>
    </lineage>
</organism>
<evidence type="ECO:0008006" key="3">
    <source>
        <dbReference type="Google" id="ProtNLM"/>
    </source>
</evidence>
<dbReference type="OrthoDB" id="3055845at2759"/>
<gene>
    <name evidence="1" type="ORF">AAE3_LOCUS8459</name>
</gene>
<accession>A0A8S0WUW1</accession>
<comment type="caution">
    <text evidence="1">The sequence shown here is derived from an EMBL/GenBank/DDBJ whole genome shotgun (WGS) entry which is preliminary data.</text>
</comment>